<dbReference type="AlphaFoldDB" id="A0A0A9VXK4"/>
<evidence type="ECO:0000313" key="2">
    <source>
        <dbReference type="EMBL" id="JAG00927.1"/>
    </source>
</evidence>
<dbReference type="InterPro" id="IPR013103">
    <property type="entry name" value="RVT_2"/>
</dbReference>
<feature type="domain" description="Reverse transcriptase Ty1/copia-type" evidence="1">
    <location>
        <begin position="4"/>
        <end position="139"/>
    </location>
</feature>
<reference evidence="2" key="2">
    <citation type="submission" date="2014-07" db="EMBL/GenBank/DDBJ databases">
        <authorList>
            <person name="Hull J."/>
        </authorList>
    </citation>
    <scope>NUCLEOTIDE SEQUENCE</scope>
</reference>
<reference evidence="2" key="1">
    <citation type="journal article" date="2014" name="PLoS ONE">
        <title>Transcriptome-Based Identification of ABC Transporters in the Western Tarnished Plant Bug Lygus hesperus.</title>
        <authorList>
            <person name="Hull J.J."/>
            <person name="Chaney K."/>
            <person name="Geib S.M."/>
            <person name="Fabrick J.A."/>
            <person name="Brent C.S."/>
            <person name="Walsh D."/>
            <person name="Lavine L.C."/>
        </authorList>
    </citation>
    <scope>NUCLEOTIDE SEQUENCE</scope>
</reference>
<proteinExistence type="predicted"/>
<dbReference type="CDD" id="cd09272">
    <property type="entry name" value="RNase_HI_RT_Ty1"/>
    <property type="match status" value="1"/>
</dbReference>
<feature type="non-terminal residue" evidence="2">
    <location>
        <position position="1"/>
    </location>
</feature>
<protein>
    <submittedName>
        <fullName evidence="2">Retrovirus-related Pol polyprotein from transposon TNT 1-94</fullName>
    </submittedName>
</protein>
<gene>
    <name evidence="2" type="primary">POLX_128</name>
    <name evidence="2" type="ORF">CM83_41132</name>
</gene>
<dbReference type="PANTHER" id="PTHR11439">
    <property type="entry name" value="GAG-POL-RELATED RETROTRANSPOSON"/>
    <property type="match status" value="1"/>
</dbReference>
<dbReference type="Pfam" id="PF07727">
    <property type="entry name" value="RVT_2"/>
    <property type="match status" value="1"/>
</dbReference>
<dbReference type="EMBL" id="GBHO01042677">
    <property type="protein sequence ID" value="JAG00927.1"/>
    <property type="molecule type" value="Transcribed_RNA"/>
</dbReference>
<sequence length="314" mass="35505">QDLKTTHICRLVRSIYGLRVSPNLWYKKFSSVLEKLNFVKYSYQKCIFYWQEGEKYIILLIYVDDCLLASNCSSKTKEIINKIGAELDINDMGSPRKFLGLEITRDRANKKIFVNQRIFIEEILGKFLIDQNKISNLPTFPKTNTLTCQLDNLEDSPLVPYREVIGSLLYLQNCTRPDISYAVNFLSRKQVGFTSYDWDCVQKVLQYLRGTANLGLTFTGTSDAIGGLVDASLGTNDVNGKSTTGFLVKAFGDLVSWKSQKQTHVSLSSAEAEYVAMTAACKELTSVRYMCEFLTKLNILPTLYCDCKPAIALT</sequence>
<dbReference type="GO" id="GO:0071897">
    <property type="term" value="P:DNA biosynthetic process"/>
    <property type="evidence" value="ECO:0007669"/>
    <property type="project" value="UniProtKB-ARBA"/>
</dbReference>
<dbReference type="SUPFAM" id="SSF56672">
    <property type="entry name" value="DNA/RNA polymerases"/>
    <property type="match status" value="1"/>
</dbReference>
<organism evidence="2">
    <name type="scientific">Lygus hesperus</name>
    <name type="common">Western plant bug</name>
    <dbReference type="NCBI Taxonomy" id="30085"/>
    <lineage>
        <taxon>Eukaryota</taxon>
        <taxon>Metazoa</taxon>
        <taxon>Ecdysozoa</taxon>
        <taxon>Arthropoda</taxon>
        <taxon>Hexapoda</taxon>
        <taxon>Insecta</taxon>
        <taxon>Pterygota</taxon>
        <taxon>Neoptera</taxon>
        <taxon>Paraneoptera</taxon>
        <taxon>Hemiptera</taxon>
        <taxon>Heteroptera</taxon>
        <taxon>Panheteroptera</taxon>
        <taxon>Cimicomorpha</taxon>
        <taxon>Miridae</taxon>
        <taxon>Mirini</taxon>
        <taxon>Lygus</taxon>
    </lineage>
</organism>
<name>A0A0A9VXK4_LYGHE</name>
<evidence type="ECO:0000259" key="1">
    <source>
        <dbReference type="Pfam" id="PF07727"/>
    </source>
</evidence>
<accession>A0A0A9VXK4</accession>
<dbReference type="InterPro" id="IPR043502">
    <property type="entry name" value="DNA/RNA_pol_sf"/>
</dbReference>